<sequence length="620" mass="70241">MDLNHQFGPSGTLNLNPRGHGTGTEGTESTSTIAPYHSALNGVNQPMNLLFKDMLWWTLGIMGLTILAVRLVEILWMHIRQVSSMSVAGERQNFWKYSQWSWLPTFKRHFLYAPLWKKRHNREIKLSAAMNMGTLPSRFHFVLLSILIGSNIIYMFVLNWQNENMYSFCAELRGRSGTLSMVNMVPLIFLAARNNLLIPWLKVSFDTYNLIHRWLGRLVVIEAVIHTIAWLIVQIADGGWGSVGKRIMGESFISSGVVGTISLLLILVLSFSPVRHAFYETFLNLHIILAFVIFVCTWVHCAVADIGALPQLPWIMGIMCLWFAERLWRMINLALNNWSSKGYTEAVVEVMPGETTRVTMHLPRYVDVKPGTHAYVRFKSIRPWESHPFSIAWVEHTPSSKALPVTEKESSGVIVDKKRATTSVSFVIGAQTGFTRKLYEKAALSGTQMLHMRAAMEGPYGGHHSLDSYGHVVLFAGSTGITHQISYLRPLIEGYNAGTVATRRITLVWIVRDYEALEWVRPWMDTILRLPNRKDILRIQLFITRPKNPREITSASETVQLFPGRPNIPMLLRKEVREQQGALCVTVCGAGALADDVRSASREVQDEGTVVDFIEESFTW</sequence>
<dbReference type="InterPro" id="IPR017927">
    <property type="entry name" value="FAD-bd_FR_type"/>
</dbReference>
<dbReference type="SFLD" id="SFLDG01168">
    <property type="entry name" value="Ferric_reductase_subgroup_(FRE"/>
    <property type="match status" value="1"/>
</dbReference>
<evidence type="ECO:0000256" key="1">
    <source>
        <dbReference type="ARBA" id="ARBA00004141"/>
    </source>
</evidence>
<dbReference type="SUPFAM" id="SSF52343">
    <property type="entry name" value="Ferredoxin reductase-like, C-terminal NADP-linked domain"/>
    <property type="match status" value="1"/>
</dbReference>
<keyword evidence="14" id="KW-1185">Reference proteome</keyword>
<dbReference type="EMBL" id="NLAX01000010">
    <property type="protein sequence ID" value="PKS09535.1"/>
    <property type="molecule type" value="Genomic_DNA"/>
</dbReference>
<feature type="domain" description="FAD-binding FR-type" evidence="12">
    <location>
        <begin position="320"/>
        <end position="466"/>
    </location>
</feature>
<comment type="subcellular location">
    <subcellularLocation>
        <location evidence="1">Membrane</location>
        <topology evidence="1">Multi-pass membrane protein</topology>
    </subcellularLocation>
</comment>
<dbReference type="SFLD" id="SFLDS00052">
    <property type="entry name" value="Ferric_Reductase_Domain"/>
    <property type="match status" value="1"/>
</dbReference>
<dbReference type="PANTHER" id="PTHR32361:SF12">
    <property type="entry name" value="PUTATIVE (AFU_ORTHOLOGUE AFUA_1G14340)-RELATED"/>
    <property type="match status" value="1"/>
</dbReference>
<dbReference type="InParanoid" id="A0A2N3NAQ4"/>
<dbReference type="GO" id="GO:0000293">
    <property type="term" value="F:ferric-chelate reductase activity"/>
    <property type="evidence" value="ECO:0007669"/>
    <property type="project" value="UniProtKB-ARBA"/>
</dbReference>
<feature type="transmembrane region" description="Helical" evidence="11">
    <location>
        <begin position="177"/>
        <end position="193"/>
    </location>
</feature>
<keyword evidence="3" id="KW-0813">Transport</keyword>
<evidence type="ECO:0000256" key="2">
    <source>
        <dbReference type="ARBA" id="ARBA00006278"/>
    </source>
</evidence>
<accession>A0A2N3NAQ4</accession>
<dbReference type="GO" id="GO:0005886">
    <property type="term" value="C:plasma membrane"/>
    <property type="evidence" value="ECO:0007669"/>
    <property type="project" value="TreeGrafter"/>
</dbReference>
<gene>
    <name evidence="13" type="ORF">jhhlp_004152</name>
</gene>
<evidence type="ECO:0000313" key="13">
    <source>
        <dbReference type="EMBL" id="PKS09535.1"/>
    </source>
</evidence>
<dbReference type="STRING" id="41688.A0A2N3NAQ4"/>
<keyword evidence="5" id="KW-0249">Electron transport</keyword>
<comment type="similarity">
    <text evidence="2">Belongs to the ferric reductase (FRE) family.</text>
</comment>
<dbReference type="PROSITE" id="PS51384">
    <property type="entry name" value="FAD_FR"/>
    <property type="match status" value="1"/>
</dbReference>
<keyword evidence="9 11" id="KW-0472">Membrane</keyword>
<evidence type="ECO:0000256" key="3">
    <source>
        <dbReference type="ARBA" id="ARBA00022448"/>
    </source>
</evidence>
<evidence type="ECO:0000256" key="4">
    <source>
        <dbReference type="ARBA" id="ARBA00022692"/>
    </source>
</evidence>
<organism evidence="13 14">
    <name type="scientific">Lomentospora prolificans</name>
    <dbReference type="NCBI Taxonomy" id="41688"/>
    <lineage>
        <taxon>Eukaryota</taxon>
        <taxon>Fungi</taxon>
        <taxon>Dikarya</taxon>
        <taxon>Ascomycota</taxon>
        <taxon>Pezizomycotina</taxon>
        <taxon>Sordariomycetes</taxon>
        <taxon>Hypocreomycetidae</taxon>
        <taxon>Microascales</taxon>
        <taxon>Microascaceae</taxon>
        <taxon>Lomentospora</taxon>
    </lineage>
</organism>
<evidence type="ECO:0000256" key="6">
    <source>
        <dbReference type="ARBA" id="ARBA00022989"/>
    </source>
</evidence>
<dbReference type="InterPro" id="IPR039261">
    <property type="entry name" value="FNR_nucleotide-bd"/>
</dbReference>
<dbReference type="GO" id="GO:0006826">
    <property type="term" value="P:iron ion transport"/>
    <property type="evidence" value="ECO:0007669"/>
    <property type="project" value="TreeGrafter"/>
</dbReference>
<feature type="transmembrane region" description="Helical" evidence="11">
    <location>
        <begin position="139"/>
        <end position="157"/>
    </location>
</feature>
<keyword evidence="6 11" id="KW-1133">Transmembrane helix</keyword>
<keyword evidence="7" id="KW-0560">Oxidoreductase</keyword>
<dbReference type="InterPro" id="IPR013130">
    <property type="entry name" value="Fe3_Rdtase_TM_dom"/>
</dbReference>
<dbReference type="InterPro" id="IPR051410">
    <property type="entry name" value="Ferric/Cupric_Reductase"/>
</dbReference>
<reference evidence="13 14" key="1">
    <citation type="journal article" date="2017" name="G3 (Bethesda)">
        <title>First Draft Genome Sequence of the Pathogenic Fungus Lomentospora prolificans (Formerly Scedosporium prolificans).</title>
        <authorList>
            <person name="Luo R."/>
            <person name="Zimin A."/>
            <person name="Workman R."/>
            <person name="Fan Y."/>
            <person name="Pertea G."/>
            <person name="Grossman N."/>
            <person name="Wear M.P."/>
            <person name="Jia B."/>
            <person name="Miller H."/>
            <person name="Casadevall A."/>
            <person name="Timp W."/>
            <person name="Zhang S.X."/>
            <person name="Salzberg S.L."/>
        </authorList>
    </citation>
    <scope>NUCLEOTIDE SEQUENCE [LARGE SCALE GENOMIC DNA]</scope>
    <source>
        <strain evidence="13 14">JHH-5317</strain>
    </source>
</reference>
<keyword evidence="8" id="KW-0406">Ion transport</keyword>
<dbReference type="Gene3D" id="3.40.50.80">
    <property type="entry name" value="Nucleotide-binding domain of ferredoxin-NADP reductase (FNR) module"/>
    <property type="match status" value="1"/>
</dbReference>
<feature type="transmembrane region" description="Helical" evidence="11">
    <location>
        <begin position="252"/>
        <end position="271"/>
    </location>
</feature>
<feature type="transmembrane region" description="Helical" evidence="11">
    <location>
        <begin position="54"/>
        <end position="76"/>
    </location>
</feature>
<keyword evidence="4 11" id="KW-0812">Transmembrane</keyword>
<dbReference type="InterPro" id="IPR013121">
    <property type="entry name" value="Fe_red_NAD-bd_6"/>
</dbReference>
<evidence type="ECO:0000256" key="5">
    <source>
        <dbReference type="ARBA" id="ARBA00022982"/>
    </source>
</evidence>
<dbReference type="Pfam" id="PF01794">
    <property type="entry name" value="Ferric_reduct"/>
    <property type="match status" value="1"/>
</dbReference>
<comment type="caution">
    <text evidence="13">The sequence shown here is derived from an EMBL/GenBank/DDBJ whole genome shotgun (WGS) entry which is preliminary data.</text>
</comment>
<feature type="region of interest" description="Disordered" evidence="10">
    <location>
        <begin position="1"/>
        <end position="30"/>
    </location>
</feature>
<dbReference type="OrthoDB" id="4494341at2759"/>
<dbReference type="VEuPathDB" id="FungiDB:jhhlp_004152"/>
<protein>
    <recommendedName>
        <fullName evidence="12">FAD-binding FR-type domain-containing protein</fullName>
    </recommendedName>
</protein>
<evidence type="ECO:0000256" key="9">
    <source>
        <dbReference type="ARBA" id="ARBA00023136"/>
    </source>
</evidence>
<proteinExistence type="inferred from homology"/>
<dbReference type="AlphaFoldDB" id="A0A2N3NAQ4"/>
<dbReference type="GO" id="GO:0006879">
    <property type="term" value="P:intracellular iron ion homeostasis"/>
    <property type="evidence" value="ECO:0007669"/>
    <property type="project" value="TreeGrafter"/>
</dbReference>
<dbReference type="Proteomes" id="UP000233524">
    <property type="component" value="Unassembled WGS sequence"/>
</dbReference>
<dbReference type="Pfam" id="PF08030">
    <property type="entry name" value="NAD_binding_6"/>
    <property type="match status" value="1"/>
</dbReference>
<feature type="transmembrane region" description="Helical" evidence="11">
    <location>
        <begin position="214"/>
        <end position="232"/>
    </location>
</feature>
<evidence type="ECO:0000256" key="11">
    <source>
        <dbReference type="SAM" id="Phobius"/>
    </source>
</evidence>
<evidence type="ECO:0000259" key="12">
    <source>
        <dbReference type="PROSITE" id="PS51384"/>
    </source>
</evidence>
<evidence type="ECO:0000256" key="10">
    <source>
        <dbReference type="SAM" id="MobiDB-lite"/>
    </source>
</evidence>
<evidence type="ECO:0000256" key="8">
    <source>
        <dbReference type="ARBA" id="ARBA00023065"/>
    </source>
</evidence>
<evidence type="ECO:0000256" key="7">
    <source>
        <dbReference type="ARBA" id="ARBA00023002"/>
    </source>
</evidence>
<feature type="transmembrane region" description="Helical" evidence="11">
    <location>
        <begin position="283"/>
        <end position="300"/>
    </location>
</feature>
<dbReference type="Pfam" id="PF08022">
    <property type="entry name" value="FAD_binding_8"/>
    <property type="match status" value="1"/>
</dbReference>
<evidence type="ECO:0000313" key="14">
    <source>
        <dbReference type="Proteomes" id="UP000233524"/>
    </source>
</evidence>
<dbReference type="PANTHER" id="PTHR32361">
    <property type="entry name" value="FERRIC/CUPRIC REDUCTASE TRANSMEMBRANE COMPONENT"/>
    <property type="match status" value="1"/>
</dbReference>
<dbReference type="CDD" id="cd06186">
    <property type="entry name" value="NOX_Duox_like_FAD_NADP"/>
    <property type="match status" value="1"/>
</dbReference>
<dbReference type="GO" id="GO:0015677">
    <property type="term" value="P:copper ion import"/>
    <property type="evidence" value="ECO:0007669"/>
    <property type="project" value="TreeGrafter"/>
</dbReference>
<name>A0A2N3NAQ4_9PEZI</name>
<dbReference type="InterPro" id="IPR013112">
    <property type="entry name" value="FAD-bd_8"/>
</dbReference>